<gene>
    <name evidence="4" type="ORF">GGP45_001346</name>
    <name evidence="2" type="ORF">GGP61_000533</name>
    <name evidence="1" type="ORF">GGP71_000615</name>
    <name evidence="3" type="ORF">GGQ01_000172</name>
</gene>
<reference evidence="2" key="1">
    <citation type="submission" date="2022-08" db="EMBL/GenBank/DDBJ databases">
        <title>Genomic Encyclopedia of Type Strains, Phase V (KMG-V): Genome sequencing to study the core and pangenomes of soil and plant-associated prokaryotes.</title>
        <authorList>
            <person name="Whitman W."/>
        </authorList>
    </citation>
    <scope>NUCLEOTIDE SEQUENCE</scope>
    <source>
        <strain evidence="1">0</strain>
        <strain evidence="3">SP3012</strain>
        <strain evidence="4">SP3026</strain>
        <strain evidence="2">SP3049</strain>
    </source>
</reference>
<evidence type="ECO:0000313" key="2">
    <source>
        <dbReference type="EMBL" id="MCS3708938.1"/>
    </source>
</evidence>
<dbReference type="Proteomes" id="UP001155057">
    <property type="component" value="Unassembled WGS sequence"/>
</dbReference>
<evidence type="ECO:0000313" key="1">
    <source>
        <dbReference type="EMBL" id="MCS3676708.1"/>
    </source>
</evidence>
<dbReference type="RefSeq" id="WP_162713314.1">
    <property type="nucleotide sequence ID" value="NZ_CALTRV010000001.1"/>
</dbReference>
<comment type="caution">
    <text evidence="2">The sequence shown here is derived from an EMBL/GenBank/DDBJ whole genome shotgun (WGS) entry which is preliminary data.</text>
</comment>
<organism evidence="2 5">
    <name type="scientific">Salinibacter ruber</name>
    <dbReference type="NCBI Taxonomy" id="146919"/>
    <lineage>
        <taxon>Bacteria</taxon>
        <taxon>Pseudomonadati</taxon>
        <taxon>Rhodothermota</taxon>
        <taxon>Rhodothermia</taxon>
        <taxon>Rhodothermales</taxon>
        <taxon>Salinibacteraceae</taxon>
        <taxon>Salinibacter</taxon>
    </lineage>
</organism>
<dbReference type="Proteomes" id="UP001155144">
    <property type="component" value="Unassembled WGS sequence"/>
</dbReference>
<dbReference type="EMBL" id="JANUAE010000002">
    <property type="protein sequence ID" value="MCS3708938.1"/>
    <property type="molecule type" value="Genomic_DNA"/>
</dbReference>
<dbReference type="EMBL" id="JANUAU010000002">
    <property type="protein sequence ID" value="MCS3676708.1"/>
    <property type="molecule type" value="Genomic_DNA"/>
</dbReference>
<dbReference type="EMBL" id="JANUBF010000001">
    <property type="protein sequence ID" value="MCS4035131.1"/>
    <property type="molecule type" value="Genomic_DNA"/>
</dbReference>
<evidence type="ECO:0000313" key="3">
    <source>
        <dbReference type="EMBL" id="MCS4035131.1"/>
    </source>
</evidence>
<dbReference type="Proteomes" id="UP001155027">
    <property type="component" value="Unassembled WGS sequence"/>
</dbReference>
<sequence length="114" mass="12596">MPDEPTELAVGESFVTSEEGDDLRVETTRSEEHLFTTTYRDAETGTLRLALQVDITTGSAAIDPRSYDADFWTLVVEGLPRPDLDLQSALASVEEPGIEVDTDRRELHVQSDDA</sequence>
<evidence type="ECO:0000313" key="4">
    <source>
        <dbReference type="EMBL" id="MCS4121004.1"/>
    </source>
</evidence>
<dbReference type="EMBL" id="JANUBL010000002">
    <property type="protein sequence ID" value="MCS4121004.1"/>
    <property type="molecule type" value="Genomic_DNA"/>
</dbReference>
<proteinExistence type="predicted"/>
<accession>A0A840D6S7</accession>
<dbReference type="AlphaFoldDB" id="A0A840D6S7"/>
<protein>
    <submittedName>
        <fullName evidence="2">Uncharacterized protein</fullName>
    </submittedName>
</protein>
<name>A0A840D6S7_9BACT</name>
<evidence type="ECO:0000313" key="5">
    <source>
        <dbReference type="Proteomes" id="UP001155057"/>
    </source>
</evidence>
<dbReference type="GeneID" id="83728316"/>
<dbReference type="Proteomes" id="UP001155040">
    <property type="component" value="Unassembled WGS sequence"/>
</dbReference>